<dbReference type="InterPro" id="IPR025948">
    <property type="entry name" value="HTH-like_dom"/>
</dbReference>
<name>A0A919I3A6_KLEPN</name>
<sequence>MSDGDLALMRRIDELHLDYPFAGSRMLQGLLRGEGLETGRRHVATLMKKMGIKAIYRRPNTSKPAPGTYESWQSPGPIRCGQWT</sequence>
<feature type="domain" description="HTH-like" evidence="2">
    <location>
        <begin position="5"/>
        <end position="59"/>
    </location>
</feature>
<gene>
    <name evidence="3" type="ORF">KPZU09_79140</name>
</gene>
<evidence type="ECO:0000313" key="4">
    <source>
        <dbReference type="Proteomes" id="UP000655094"/>
    </source>
</evidence>
<evidence type="ECO:0000259" key="2">
    <source>
        <dbReference type="Pfam" id="PF13276"/>
    </source>
</evidence>
<dbReference type="AlphaFoldDB" id="A0A919I3A6"/>
<evidence type="ECO:0000256" key="1">
    <source>
        <dbReference type="SAM" id="MobiDB-lite"/>
    </source>
</evidence>
<proteinExistence type="predicted"/>
<comment type="caution">
    <text evidence="3">The sequence shown here is derived from an EMBL/GenBank/DDBJ whole genome shotgun (WGS) entry which is preliminary data.</text>
</comment>
<organism evidence="3 4">
    <name type="scientific">Klebsiella pneumoniae</name>
    <dbReference type="NCBI Taxonomy" id="573"/>
    <lineage>
        <taxon>Bacteria</taxon>
        <taxon>Pseudomonadati</taxon>
        <taxon>Pseudomonadota</taxon>
        <taxon>Gammaproteobacteria</taxon>
        <taxon>Enterobacterales</taxon>
        <taxon>Enterobacteriaceae</taxon>
        <taxon>Klebsiella/Raoultella group</taxon>
        <taxon>Klebsiella</taxon>
        <taxon>Klebsiella pneumoniae complex</taxon>
    </lineage>
</organism>
<dbReference type="Pfam" id="PF13276">
    <property type="entry name" value="HTH_21"/>
    <property type="match status" value="1"/>
</dbReference>
<feature type="region of interest" description="Disordered" evidence="1">
    <location>
        <begin position="58"/>
        <end position="84"/>
    </location>
</feature>
<reference evidence="3" key="1">
    <citation type="submission" date="2020-10" db="EMBL/GenBank/DDBJ databases">
        <title>Genome Sequence of ESBL Producing Zambian Clinical Strains.</title>
        <authorList>
            <person name="Shawa M."/>
            <person name="Furuta Y."/>
            <person name="Simbotwe M."/>
            <person name="Mulenga E."/>
            <person name="Mubanga M."/>
            <person name="Mulenga G."/>
            <person name="Kaile C."/>
            <person name="Zorigt T."/>
            <person name="Hang'ombe B."/>
            <person name="Higashi H."/>
        </authorList>
    </citation>
    <scope>NUCLEOTIDE SEQUENCE</scope>
    <source>
        <strain evidence="3">Zam_UTH_09</strain>
    </source>
</reference>
<protein>
    <recommendedName>
        <fullName evidence="2">HTH-like domain-containing protein</fullName>
    </recommendedName>
</protein>
<evidence type="ECO:0000313" key="3">
    <source>
        <dbReference type="EMBL" id="GHK58178.1"/>
    </source>
</evidence>
<accession>A0A919I3A6</accession>
<dbReference type="Proteomes" id="UP000655094">
    <property type="component" value="Unassembled WGS sequence"/>
</dbReference>
<dbReference type="EMBL" id="BNFF01000003">
    <property type="protein sequence ID" value="GHK58178.1"/>
    <property type="molecule type" value="Genomic_DNA"/>
</dbReference>